<gene>
    <name evidence="2" type="ORF">G5714_024215</name>
</gene>
<evidence type="ECO:0000256" key="1">
    <source>
        <dbReference type="SAM" id="MobiDB-lite"/>
    </source>
</evidence>
<feature type="region of interest" description="Disordered" evidence="1">
    <location>
        <begin position="1"/>
        <end position="85"/>
    </location>
</feature>
<dbReference type="Proteomes" id="UP000579812">
    <property type="component" value="Unassembled WGS sequence"/>
</dbReference>
<organism evidence="2 3">
    <name type="scientific">Onychostoma macrolepis</name>
    <dbReference type="NCBI Taxonomy" id="369639"/>
    <lineage>
        <taxon>Eukaryota</taxon>
        <taxon>Metazoa</taxon>
        <taxon>Chordata</taxon>
        <taxon>Craniata</taxon>
        <taxon>Vertebrata</taxon>
        <taxon>Euteleostomi</taxon>
        <taxon>Actinopterygii</taxon>
        <taxon>Neopterygii</taxon>
        <taxon>Teleostei</taxon>
        <taxon>Ostariophysi</taxon>
        <taxon>Cypriniformes</taxon>
        <taxon>Cyprinidae</taxon>
        <taxon>Acrossocheilinae</taxon>
        <taxon>Onychostoma</taxon>
    </lineage>
</organism>
<dbReference type="EMBL" id="JAAMOB010000025">
    <property type="protein sequence ID" value="KAF4095137.1"/>
    <property type="molecule type" value="Genomic_DNA"/>
</dbReference>
<feature type="compositionally biased region" description="Basic and acidic residues" evidence="1">
    <location>
        <begin position="30"/>
        <end position="54"/>
    </location>
</feature>
<name>A0A7J6BJ38_9TELE</name>
<comment type="caution">
    <text evidence="2">The sequence shown here is derived from an EMBL/GenBank/DDBJ whole genome shotgun (WGS) entry which is preliminary data.</text>
</comment>
<sequence>MRKDRTGFTKSSRAERWRGGHRQRPLKSRGGAEREQRRIGRGDRERTGARAEKSHGRRANQSPRAASNKNKTNGRSKTGAPDRQD</sequence>
<dbReference type="AlphaFoldDB" id="A0A7J6BJ38"/>
<accession>A0A7J6BJ38</accession>
<reference evidence="2 3" key="1">
    <citation type="submission" date="2020-04" db="EMBL/GenBank/DDBJ databases">
        <title>Chromosome-level genome assembly of a cyprinid fish Onychostoma macrolepis by integration of Nanopore Sequencing, Bionano and Hi-C technology.</title>
        <authorList>
            <person name="Wang D."/>
        </authorList>
    </citation>
    <scope>NUCLEOTIDE SEQUENCE [LARGE SCALE GENOMIC DNA]</scope>
    <source>
        <strain evidence="2">SWU-2019</strain>
        <tissue evidence="2">Muscle</tissue>
    </source>
</reference>
<keyword evidence="3" id="KW-1185">Reference proteome</keyword>
<evidence type="ECO:0000313" key="2">
    <source>
        <dbReference type="EMBL" id="KAF4095137.1"/>
    </source>
</evidence>
<feature type="compositionally biased region" description="Polar residues" evidence="1">
    <location>
        <begin position="59"/>
        <end position="76"/>
    </location>
</feature>
<protein>
    <submittedName>
        <fullName evidence="2">Uncharacterized protein</fullName>
    </submittedName>
</protein>
<feature type="compositionally biased region" description="Basic and acidic residues" evidence="1">
    <location>
        <begin position="1"/>
        <end position="18"/>
    </location>
</feature>
<proteinExistence type="predicted"/>
<evidence type="ECO:0000313" key="3">
    <source>
        <dbReference type="Proteomes" id="UP000579812"/>
    </source>
</evidence>